<dbReference type="Gene3D" id="2.40.10.10">
    <property type="entry name" value="Trypsin-like serine proteases"/>
    <property type="match status" value="2"/>
</dbReference>
<protein>
    <submittedName>
        <fullName evidence="7">Serine protease 3-like</fullName>
    </submittedName>
</protein>
<keyword evidence="2" id="KW-0378">Hydrolase</keyword>
<feature type="chain" id="PRO_5047040230" evidence="4">
    <location>
        <begin position="20"/>
        <end position="329"/>
    </location>
</feature>
<dbReference type="InterPro" id="IPR001314">
    <property type="entry name" value="Peptidase_S1A"/>
</dbReference>
<feature type="compositionally biased region" description="Acidic residues" evidence="3">
    <location>
        <begin position="301"/>
        <end position="323"/>
    </location>
</feature>
<proteinExistence type="predicted"/>
<evidence type="ECO:0000256" key="1">
    <source>
        <dbReference type="ARBA" id="ARBA00023157"/>
    </source>
</evidence>
<dbReference type="InterPro" id="IPR043504">
    <property type="entry name" value="Peptidase_S1_PA_chymotrypsin"/>
</dbReference>
<dbReference type="GeneID" id="128202220"/>
<evidence type="ECO:0000313" key="7">
    <source>
        <dbReference type="RefSeq" id="XP_052757669.1"/>
    </source>
</evidence>
<dbReference type="PROSITE" id="PS00134">
    <property type="entry name" value="TRYPSIN_HIS"/>
    <property type="match status" value="1"/>
</dbReference>
<dbReference type="SUPFAM" id="SSF50494">
    <property type="entry name" value="Trypsin-like serine proteases"/>
    <property type="match status" value="1"/>
</dbReference>
<evidence type="ECO:0000313" key="6">
    <source>
        <dbReference type="Proteomes" id="UP001652740"/>
    </source>
</evidence>
<feature type="compositionally biased region" description="Acidic residues" evidence="3">
    <location>
        <begin position="285"/>
        <end position="294"/>
    </location>
</feature>
<evidence type="ECO:0000259" key="5">
    <source>
        <dbReference type="PROSITE" id="PS50240"/>
    </source>
</evidence>
<dbReference type="InterPro" id="IPR001254">
    <property type="entry name" value="Trypsin_dom"/>
</dbReference>
<dbReference type="Pfam" id="PF00089">
    <property type="entry name" value="Trypsin"/>
    <property type="match status" value="1"/>
</dbReference>
<dbReference type="InterPro" id="IPR018114">
    <property type="entry name" value="TRYPSIN_HIS"/>
</dbReference>
<name>A0ABM3N247_GALME</name>
<dbReference type="RefSeq" id="XP_052757669.1">
    <property type="nucleotide sequence ID" value="XM_052901709.1"/>
</dbReference>
<evidence type="ECO:0000256" key="4">
    <source>
        <dbReference type="SAM" id="SignalP"/>
    </source>
</evidence>
<dbReference type="PROSITE" id="PS00135">
    <property type="entry name" value="TRYPSIN_SER"/>
    <property type="match status" value="1"/>
</dbReference>
<dbReference type="PANTHER" id="PTHR24250:SF50">
    <property type="entry name" value="PEPTIDASE S1 DOMAIN-CONTAINING PROTEIN"/>
    <property type="match status" value="1"/>
</dbReference>
<dbReference type="SMART" id="SM00020">
    <property type="entry name" value="Tryp_SPc"/>
    <property type="match status" value="1"/>
</dbReference>
<feature type="domain" description="Peptidase S1" evidence="5">
    <location>
        <begin position="37"/>
        <end position="277"/>
    </location>
</feature>
<feature type="signal peptide" evidence="4">
    <location>
        <begin position="1"/>
        <end position="19"/>
    </location>
</feature>
<keyword evidence="2" id="KW-0645">Protease</keyword>
<reference evidence="7" key="1">
    <citation type="submission" date="2025-08" db="UniProtKB">
        <authorList>
            <consortium name="RefSeq"/>
        </authorList>
    </citation>
    <scope>IDENTIFICATION</scope>
    <source>
        <tissue evidence="7">Whole larvae</tissue>
    </source>
</reference>
<evidence type="ECO:0000256" key="3">
    <source>
        <dbReference type="SAM" id="MobiDB-lite"/>
    </source>
</evidence>
<gene>
    <name evidence="7" type="primary">LOC128202220</name>
</gene>
<keyword evidence="2" id="KW-0720">Serine protease</keyword>
<dbReference type="Proteomes" id="UP001652740">
    <property type="component" value="Unplaced"/>
</dbReference>
<dbReference type="InterPro" id="IPR009003">
    <property type="entry name" value="Peptidase_S1_PA"/>
</dbReference>
<keyword evidence="1" id="KW-1015">Disulfide bond</keyword>
<dbReference type="PRINTS" id="PR00722">
    <property type="entry name" value="CHYMOTRYPSIN"/>
</dbReference>
<feature type="region of interest" description="Disordered" evidence="3">
    <location>
        <begin position="285"/>
        <end position="329"/>
    </location>
</feature>
<dbReference type="CDD" id="cd00190">
    <property type="entry name" value="Tryp_SPc"/>
    <property type="match status" value="1"/>
</dbReference>
<sequence length="329" mass="35893">MTMWRVTVIIALYGTSVFADPFLTFPEIARGASDTRIVSGWEAEPGQLPFQLSVRMVNAAGGVNSCGGSIIHNEWGLTAAHCTANRITFVIRAGAVNLTRPVHLFEATQYYNHPSYIDALQSVVQPNDIGLIRFGRALVFNDYVQPIRLQNSAARNRNYAGVRLTASGWGRTWTGASAPENLNWVYLTGTSNIVCLAAFGGSSIIQDTTICASAYNVSSQSTCQGDSGGPLTVIDEDGELSEVGVTSFVSGTGCHTNFPAGFVRPGYYHEWYYEVTGINFDWEYEQPTESEESVEATTLEPDSESEESEESSIESSSEEDSSEEYLVYT</sequence>
<organism evidence="6 7">
    <name type="scientific">Galleria mellonella</name>
    <name type="common">Greater wax moth</name>
    <dbReference type="NCBI Taxonomy" id="7137"/>
    <lineage>
        <taxon>Eukaryota</taxon>
        <taxon>Metazoa</taxon>
        <taxon>Ecdysozoa</taxon>
        <taxon>Arthropoda</taxon>
        <taxon>Hexapoda</taxon>
        <taxon>Insecta</taxon>
        <taxon>Pterygota</taxon>
        <taxon>Neoptera</taxon>
        <taxon>Endopterygota</taxon>
        <taxon>Lepidoptera</taxon>
        <taxon>Glossata</taxon>
        <taxon>Ditrysia</taxon>
        <taxon>Pyraloidea</taxon>
        <taxon>Pyralidae</taxon>
        <taxon>Galleriinae</taxon>
        <taxon>Galleria</taxon>
    </lineage>
</organism>
<accession>A0ABM3N247</accession>
<dbReference type="InterPro" id="IPR033116">
    <property type="entry name" value="TRYPSIN_SER"/>
</dbReference>
<evidence type="ECO:0000256" key="2">
    <source>
        <dbReference type="RuleBase" id="RU363034"/>
    </source>
</evidence>
<dbReference type="PROSITE" id="PS50240">
    <property type="entry name" value="TRYPSIN_DOM"/>
    <property type="match status" value="1"/>
</dbReference>
<keyword evidence="4" id="KW-0732">Signal</keyword>
<keyword evidence="6" id="KW-1185">Reference proteome</keyword>
<dbReference type="PANTHER" id="PTHR24250">
    <property type="entry name" value="CHYMOTRYPSIN-RELATED"/>
    <property type="match status" value="1"/>
</dbReference>